<accession>A0A0E9T317</accession>
<reference evidence="1" key="2">
    <citation type="journal article" date="2015" name="Fish Shellfish Immunol.">
        <title>Early steps in the European eel (Anguilla anguilla)-Vibrio vulnificus interaction in the gills: Role of the RtxA13 toxin.</title>
        <authorList>
            <person name="Callol A."/>
            <person name="Pajuelo D."/>
            <person name="Ebbesson L."/>
            <person name="Teles M."/>
            <person name="MacKenzie S."/>
            <person name="Amaro C."/>
        </authorList>
    </citation>
    <scope>NUCLEOTIDE SEQUENCE</scope>
</reference>
<dbReference type="AlphaFoldDB" id="A0A0E9T317"/>
<proteinExistence type="predicted"/>
<organism evidence="1">
    <name type="scientific">Anguilla anguilla</name>
    <name type="common">European freshwater eel</name>
    <name type="synonym">Muraena anguilla</name>
    <dbReference type="NCBI Taxonomy" id="7936"/>
    <lineage>
        <taxon>Eukaryota</taxon>
        <taxon>Metazoa</taxon>
        <taxon>Chordata</taxon>
        <taxon>Craniata</taxon>
        <taxon>Vertebrata</taxon>
        <taxon>Euteleostomi</taxon>
        <taxon>Actinopterygii</taxon>
        <taxon>Neopterygii</taxon>
        <taxon>Teleostei</taxon>
        <taxon>Anguilliformes</taxon>
        <taxon>Anguillidae</taxon>
        <taxon>Anguilla</taxon>
    </lineage>
</organism>
<name>A0A0E9T317_ANGAN</name>
<reference evidence="1" key="1">
    <citation type="submission" date="2014-11" db="EMBL/GenBank/DDBJ databases">
        <authorList>
            <person name="Amaro Gonzalez C."/>
        </authorList>
    </citation>
    <scope>NUCLEOTIDE SEQUENCE</scope>
</reference>
<evidence type="ECO:0000313" key="1">
    <source>
        <dbReference type="EMBL" id="JAH47068.1"/>
    </source>
</evidence>
<sequence length="39" mass="4348">MEPPALKLYFSLKVNGRVPQIGSQHWLVVKMEAGDCFGT</sequence>
<dbReference type="EMBL" id="GBXM01061509">
    <property type="protein sequence ID" value="JAH47068.1"/>
    <property type="molecule type" value="Transcribed_RNA"/>
</dbReference>
<protein>
    <submittedName>
        <fullName evidence="1">Uncharacterized protein</fullName>
    </submittedName>
</protein>